<sequence>MPEEMKFFMYLLEFYAAYKNRKTGEVLAEWDSKGLTKKIYDNYWVYHTEAIENAYADIDNLLNTGKHAW</sequence>
<dbReference type="InterPro" id="IPR024269">
    <property type="entry name" value="DUF3791"/>
</dbReference>
<name>A0A1I0W807_SELRU</name>
<reference evidence="1 2" key="1">
    <citation type="submission" date="2016-10" db="EMBL/GenBank/DDBJ databases">
        <authorList>
            <person name="de Groot N.N."/>
        </authorList>
    </citation>
    <scope>NUCLEOTIDE SEQUENCE [LARGE SCALE GENOMIC DNA]</scope>
    <source>
        <strain evidence="1 2">L14</strain>
    </source>
</reference>
<evidence type="ECO:0008006" key="3">
    <source>
        <dbReference type="Google" id="ProtNLM"/>
    </source>
</evidence>
<dbReference type="AlphaFoldDB" id="A0A1I0W807"/>
<dbReference type="Proteomes" id="UP000183843">
    <property type="component" value="Unassembled WGS sequence"/>
</dbReference>
<organism evidence="1 2">
    <name type="scientific">Selenomonas ruminantium</name>
    <dbReference type="NCBI Taxonomy" id="971"/>
    <lineage>
        <taxon>Bacteria</taxon>
        <taxon>Bacillati</taxon>
        <taxon>Bacillota</taxon>
        <taxon>Negativicutes</taxon>
        <taxon>Selenomonadales</taxon>
        <taxon>Selenomonadaceae</taxon>
        <taxon>Selenomonas</taxon>
    </lineage>
</organism>
<accession>A0A1I0W807</accession>
<gene>
    <name evidence="1" type="ORF">SAMN05216587_102214</name>
</gene>
<evidence type="ECO:0000313" key="1">
    <source>
        <dbReference type="EMBL" id="SFA84153.1"/>
    </source>
</evidence>
<proteinExistence type="predicted"/>
<evidence type="ECO:0000313" key="2">
    <source>
        <dbReference type="Proteomes" id="UP000183843"/>
    </source>
</evidence>
<dbReference type="EMBL" id="FOJX01000002">
    <property type="protein sequence ID" value="SFA84153.1"/>
    <property type="molecule type" value="Genomic_DNA"/>
</dbReference>
<protein>
    <recommendedName>
        <fullName evidence="3">DUF3791 domain-containing protein</fullName>
    </recommendedName>
</protein>
<dbReference type="Pfam" id="PF12668">
    <property type="entry name" value="DUF3791"/>
    <property type="match status" value="1"/>
</dbReference>